<evidence type="ECO:0000256" key="2">
    <source>
        <dbReference type="SAM" id="Phobius"/>
    </source>
</evidence>
<evidence type="ECO:0000256" key="1">
    <source>
        <dbReference type="SAM" id="MobiDB-lite"/>
    </source>
</evidence>
<dbReference type="InterPro" id="IPR021235">
    <property type="entry name" value="DUF2637"/>
</dbReference>
<keyword evidence="2" id="KW-0472">Membrane</keyword>
<proteinExistence type="predicted"/>
<accession>A0A1W2BNI5</accession>
<name>A0A1W2BNI5_9MICO</name>
<dbReference type="RefSeq" id="WP_084451518.1">
    <property type="nucleotide sequence ID" value="NZ_FWXN01000008.1"/>
</dbReference>
<keyword evidence="3" id="KW-0371">Homeobox</keyword>
<feature type="compositionally biased region" description="Pro residues" evidence="1">
    <location>
        <begin position="172"/>
        <end position="181"/>
    </location>
</feature>
<keyword evidence="2" id="KW-1133">Transmembrane helix</keyword>
<dbReference type="Proteomes" id="UP000192634">
    <property type="component" value="Unassembled WGS sequence"/>
</dbReference>
<dbReference type="Pfam" id="PF13384">
    <property type="entry name" value="HTH_23"/>
    <property type="match status" value="1"/>
</dbReference>
<reference evidence="3 4" key="1">
    <citation type="submission" date="2017-04" db="EMBL/GenBank/DDBJ databases">
        <authorList>
            <person name="Afonso C.L."/>
            <person name="Miller P.J."/>
            <person name="Scott M.A."/>
            <person name="Spackman E."/>
            <person name="Goraichik I."/>
            <person name="Dimitrov K.M."/>
            <person name="Suarez D.L."/>
            <person name="Swayne D.E."/>
        </authorList>
    </citation>
    <scope>NUCLEOTIDE SEQUENCE [LARGE SCALE GENOMIC DNA]</scope>
    <source>
        <strain evidence="3 4">CGMCC 1.12511</strain>
    </source>
</reference>
<dbReference type="AlphaFoldDB" id="A0A1W2BNI5"/>
<protein>
    <submittedName>
        <fullName evidence="3">Homeodomain-like domain-containing protein</fullName>
    </submittedName>
</protein>
<evidence type="ECO:0000313" key="3">
    <source>
        <dbReference type="EMBL" id="SMC74440.1"/>
    </source>
</evidence>
<feature type="transmembrane region" description="Helical" evidence="2">
    <location>
        <begin position="12"/>
        <end position="29"/>
    </location>
</feature>
<gene>
    <name evidence="3" type="ORF">SAMN06296429_108185</name>
</gene>
<feature type="region of interest" description="Disordered" evidence="1">
    <location>
        <begin position="163"/>
        <end position="184"/>
    </location>
</feature>
<feature type="transmembrane region" description="Helical" evidence="2">
    <location>
        <begin position="76"/>
        <end position="101"/>
    </location>
</feature>
<keyword evidence="2" id="KW-0812">Transmembrane</keyword>
<feature type="transmembrane region" description="Helical" evidence="2">
    <location>
        <begin position="107"/>
        <end position="131"/>
    </location>
</feature>
<dbReference type="Pfam" id="PF10935">
    <property type="entry name" value="DUF2637"/>
    <property type="match status" value="1"/>
</dbReference>
<keyword evidence="3" id="KW-0238">DNA-binding</keyword>
<evidence type="ECO:0000313" key="4">
    <source>
        <dbReference type="Proteomes" id="UP000192634"/>
    </source>
</evidence>
<organism evidence="3 4">
    <name type="scientific">Janibacter indicus</name>
    <dbReference type="NCBI Taxonomy" id="857417"/>
    <lineage>
        <taxon>Bacteria</taxon>
        <taxon>Bacillati</taxon>
        <taxon>Actinomycetota</taxon>
        <taxon>Actinomycetes</taxon>
        <taxon>Micrococcales</taxon>
        <taxon>Intrasporangiaceae</taxon>
        <taxon>Janibacter</taxon>
    </lineage>
</organism>
<dbReference type="EMBL" id="FWXN01000008">
    <property type="protein sequence ID" value="SMC74440.1"/>
    <property type="molecule type" value="Genomic_DNA"/>
</dbReference>
<dbReference type="OrthoDB" id="4480597at2"/>
<dbReference type="GO" id="GO:0003677">
    <property type="term" value="F:DNA binding"/>
    <property type="evidence" value="ECO:0007669"/>
    <property type="project" value="UniProtKB-KW"/>
</dbReference>
<sequence>MAEGVKGRRSAVAAAAVGNVVIATGAFWLSYTALADLAQRSGIAAGQAWLWPMLVDGLIVVATVAVVALDGHTTAWYAWALLIAGALVSVAANATHAILAADTSVPGLLAALVSAVPPLVEVATTHLLVVLMRFSRATGQREPGTDAEALNPAQDAHALITRPPRAERESPPEPPTRPVDPAPAGLALVVDEPSAQGEPAPRRLRAARLREKGWSNKQIAAELAVHPSTIGRWFTAADADHPETDENTQEDPS</sequence>
<feature type="transmembrane region" description="Helical" evidence="2">
    <location>
        <begin position="49"/>
        <end position="69"/>
    </location>
</feature>